<evidence type="ECO:0000313" key="2">
    <source>
        <dbReference type="EMBL" id="MEM5537529.1"/>
    </source>
</evidence>
<sequence length="223" mass="25588">MEIILIISLLLVLTGILFFLIRLSKWILRNKMRSRACLALLVVALVGLSVHHLFFKNMQFIQSEVYPDLYLIKYPEMDQKVLHQAIRENVIKHLNSGVLRGKKRAYIKENSIFFYKYYKALPFSIFQDAGTAYFLENEEDLGGFVTEELGMYSKYKLAEFYYAPCKPDGTLYCGEIRYSNEGDFVKSESLFNLAIASKTAKDVNAHVINPAFDDPTGSDMSTD</sequence>
<accession>A0ABU9TWA1</accession>
<evidence type="ECO:0000256" key="1">
    <source>
        <dbReference type="SAM" id="Phobius"/>
    </source>
</evidence>
<dbReference type="RefSeq" id="WP_342854856.1">
    <property type="nucleotide sequence ID" value="NZ_JBBMRA010000015.1"/>
</dbReference>
<protein>
    <submittedName>
        <fullName evidence="2">Uncharacterized protein</fullName>
    </submittedName>
</protein>
<evidence type="ECO:0000313" key="3">
    <source>
        <dbReference type="Proteomes" id="UP001449225"/>
    </source>
</evidence>
<name>A0ABU9TWA1_9GAMM</name>
<proteinExistence type="predicted"/>
<keyword evidence="1" id="KW-0812">Transmembrane</keyword>
<gene>
    <name evidence="2" type="ORF">WNY58_14155</name>
</gene>
<keyword evidence="3" id="KW-1185">Reference proteome</keyword>
<reference evidence="2 3" key="1">
    <citation type="submission" date="2024-03" db="EMBL/GenBank/DDBJ databases">
        <title>Community enrichment and isolation of bacterial strains for fucoidan degradation.</title>
        <authorList>
            <person name="Sichert A."/>
        </authorList>
    </citation>
    <scope>NUCLEOTIDE SEQUENCE [LARGE SCALE GENOMIC DNA]</scope>
    <source>
        <strain evidence="2 3">AS76</strain>
    </source>
</reference>
<keyword evidence="1" id="KW-0472">Membrane</keyword>
<organism evidence="2 3">
    <name type="scientific">Neptuniibacter pectenicola</name>
    <dbReference type="NCBI Taxonomy" id="1806669"/>
    <lineage>
        <taxon>Bacteria</taxon>
        <taxon>Pseudomonadati</taxon>
        <taxon>Pseudomonadota</taxon>
        <taxon>Gammaproteobacteria</taxon>
        <taxon>Oceanospirillales</taxon>
        <taxon>Oceanospirillaceae</taxon>
        <taxon>Neptuniibacter</taxon>
    </lineage>
</organism>
<keyword evidence="1" id="KW-1133">Transmembrane helix</keyword>
<feature type="transmembrane region" description="Helical" evidence="1">
    <location>
        <begin position="6"/>
        <end position="24"/>
    </location>
</feature>
<dbReference type="EMBL" id="JBBMRA010000015">
    <property type="protein sequence ID" value="MEM5537529.1"/>
    <property type="molecule type" value="Genomic_DNA"/>
</dbReference>
<comment type="caution">
    <text evidence="2">The sequence shown here is derived from an EMBL/GenBank/DDBJ whole genome shotgun (WGS) entry which is preliminary data.</text>
</comment>
<dbReference type="Proteomes" id="UP001449225">
    <property type="component" value="Unassembled WGS sequence"/>
</dbReference>
<feature type="transmembrane region" description="Helical" evidence="1">
    <location>
        <begin position="36"/>
        <end position="55"/>
    </location>
</feature>